<dbReference type="GO" id="GO:0035145">
    <property type="term" value="C:exon-exon junction complex"/>
    <property type="evidence" value="ECO:0007669"/>
    <property type="project" value="TreeGrafter"/>
</dbReference>
<evidence type="ECO:0000259" key="1">
    <source>
        <dbReference type="Pfam" id="PF02854"/>
    </source>
</evidence>
<proteinExistence type="predicted"/>
<protein>
    <recommendedName>
        <fullName evidence="1">MIF4G domain-containing protein</fullName>
    </recommendedName>
</protein>
<reference evidence="2" key="1">
    <citation type="submission" date="2018-11" db="EMBL/GenBank/DDBJ databases">
        <authorList>
            <consortium name="Pathogen Informatics"/>
        </authorList>
    </citation>
    <scope>NUCLEOTIDE SEQUENCE</scope>
</reference>
<comment type="caution">
    <text evidence="2">The sequence shown here is derived from an EMBL/GenBank/DDBJ whole genome shotgun (WGS) entry which is preliminary data.</text>
</comment>
<dbReference type="InterPro" id="IPR039762">
    <property type="entry name" value="Nmd2/UPF2"/>
</dbReference>
<dbReference type="EMBL" id="CAAALY010001630">
    <property type="protein sequence ID" value="VEL07389.1"/>
    <property type="molecule type" value="Genomic_DNA"/>
</dbReference>
<gene>
    <name evidence="2" type="ORF">PXEA_LOCUS829</name>
</gene>
<dbReference type="GO" id="GO:0000184">
    <property type="term" value="P:nuclear-transcribed mRNA catabolic process, nonsense-mediated decay"/>
    <property type="evidence" value="ECO:0007669"/>
    <property type="project" value="InterPro"/>
</dbReference>
<organism evidence="2 3">
    <name type="scientific">Protopolystoma xenopodis</name>
    <dbReference type="NCBI Taxonomy" id="117903"/>
    <lineage>
        <taxon>Eukaryota</taxon>
        <taxon>Metazoa</taxon>
        <taxon>Spiralia</taxon>
        <taxon>Lophotrochozoa</taxon>
        <taxon>Platyhelminthes</taxon>
        <taxon>Monogenea</taxon>
        <taxon>Polyopisthocotylea</taxon>
        <taxon>Polystomatidea</taxon>
        <taxon>Polystomatidae</taxon>
        <taxon>Protopolystoma</taxon>
    </lineage>
</organism>
<dbReference type="InterPro" id="IPR003890">
    <property type="entry name" value="MIF4G-like_typ-3"/>
</dbReference>
<dbReference type="GO" id="GO:0005737">
    <property type="term" value="C:cytoplasm"/>
    <property type="evidence" value="ECO:0007669"/>
    <property type="project" value="TreeGrafter"/>
</dbReference>
<keyword evidence="3" id="KW-1185">Reference proteome</keyword>
<dbReference type="PANTHER" id="PTHR12839">
    <property type="entry name" value="NONSENSE-MEDIATED MRNA DECAY PROTEIN 2 UP-FRAMESHIFT SUPPRESSOR 2"/>
    <property type="match status" value="1"/>
</dbReference>
<dbReference type="Gene3D" id="1.25.40.180">
    <property type="match status" value="1"/>
</dbReference>
<evidence type="ECO:0000313" key="3">
    <source>
        <dbReference type="Proteomes" id="UP000784294"/>
    </source>
</evidence>
<sequence length="95" mass="11502">MVKFRIYPAHQALWLVKQLLPKFVHHHIEMACALLDTCGRFLYRLPSSHRRTKVYLEVMLRKKTALHMDQRYATMIENAYYYCNPPEAQKQVRFF</sequence>
<accession>A0A448WB28</accession>
<dbReference type="Proteomes" id="UP000784294">
    <property type="component" value="Unassembled WGS sequence"/>
</dbReference>
<dbReference type="AlphaFoldDB" id="A0A448WB28"/>
<dbReference type="Pfam" id="PF02854">
    <property type="entry name" value="MIF4G"/>
    <property type="match status" value="1"/>
</dbReference>
<evidence type="ECO:0000313" key="2">
    <source>
        <dbReference type="EMBL" id="VEL07389.1"/>
    </source>
</evidence>
<dbReference type="OrthoDB" id="27832at2759"/>
<dbReference type="PANTHER" id="PTHR12839:SF7">
    <property type="entry name" value="REGULATOR OF NONSENSE TRANSCRIPTS 2"/>
    <property type="match status" value="1"/>
</dbReference>
<dbReference type="SUPFAM" id="SSF48371">
    <property type="entry name" value="ARM repeat"/>
    <property type="match status" value="1"/>
</dbReference>
<dbReference type="GO" id="GO:0003723">
    <property type="term" value="F:RNA binding"/>
    <property type="evidence" value="ECO:0007669"/>
    <property type="project" value="InterPro"/>
</dbReference>
<feature type="domain" description="MIF4G" evidence="1">
    <location>
        <begin position="1"/>
        <end position="86"/>
    </location>
</feature>
<name>A0A448WB28_9PLAT</name>
<dbReference type="InterPro" id="IPR016024">
    <property type="entry name" value="ARM-type_fold"/>
</dbReference>